<dbReference type="PROSITE" id="PS00061">
    <property type="entry name" value="ADH_SHORT"/>
    <property type="match status" value="1"/>
</dbReference>
<comment type="similarity">
    <text evidence="1">Belongs to the short-chain dehydrogenases/reductases (SDR) family.</text>
</comment>
<evidence type="ECO:0000256" key="1">
    <source>
        <dbReference type="ARBA" id="ARBA00006484"/>
    </source>
</evidence>
<name>A0A0M4LN81_9GAMM</name>
<dbReference type="PRINTS" id="PR00080">
    <property type="entry name" value="SDRFAMILY"/>
</dbReference>
<dbReference type="Pfam" id="PF13561">
    <property type="entry name" value="adh_short_C2"/>
    <property type="match status" value="1"/>
</dbReference>
<dbReference type="PRINTS" id="PR00081">
    <property type="entry name" value="GDHRDH"/>
</dbReference>
<dbReference type="Gene3D" id="3.40.50.720">
    <property type="entry name" value="NAD(P)-binding Rossmann-like Domain"/>
    <property type="match status" value="1"/>
</dbReference>
<accession>A0A0M4LN81</accession>
<dbReference type="PATRIC" id="fig|1125411.7.peg.101"/>
<dbReference type="PROSITE" id="PS51257">
    <property type="entry name" value="PROKAR_LIPOPROTEIN"/>
    <property type="match status" value="1"/>
</dbReference>
<dbReference type="Proteomes" id="UP000068905">
    <property type="component" value="Chromosome"/>
</dbReference>
<gene>
    <name evidence="2" type="ORF">W908_00510</name>
</gene>
<dbReference type="EMBL" id="CP006911">
    <property type="protein sequence ID" value="ALE01222.1"/>
    <property type="molecule type" value="Genomic_DNA"/>
</dbReference>
<dbReference type="InterPro" id="IPR020904">
    <property type="entry name" value="Sc_DH/Rdtase_CS"/>
</dbReference>
<dbReference type="GO" id="GO:0032787">
    <property type="term" value="P:monocarboxylic acid metabolic process"/>
    <property type="evidence" value="ECO:0007669"/>
    <property type="project" value="UniProtKB-ARBA"/>
</dbReference>
<evidence type="ECO:0000313" key="2">
    <source>
        <dbReference type="EMBL" id="ALE01222.1"/>
    </source>
</evidence>
<dbReference type="PANTHER" id="PTHR42879">
    <property type="entry name" value="3-OXOACYL-(ACYL-CARRIER-PROTEIN) REDUCTASE"/>
    <property type="match status" value="1"/>
</dbReference>
<dbReference type="InterPro" id="IPR036291">
    <property type="entry name" value="NAD(P)-bd_dom_sf"/>
</dbReference>
<dbReference type="CDD" id="cd05233">
    <property type="entry name" value="SDR_c"/>
    <property type="match status" value="1"/>
</dbReference>
<dbReference type="FunFam" id="3.40.50.720:FF:000084">
    <property type="entry name" value="Short-chain dehydrogenase reductase"/>
    <property type="match status" value="1"/>
</dbReference>
<dbReference type="InterPro" id="IPR050259">
    <property type="entry name" value="SDR"/>
</dbReference>
<dbReference type="PANTHER" id="PTHR42879:SF2">
    <property type="entry name" value="3-OXOACYL-[ACYL-CARRIER-PROTEIN] REDUCTASE FABG"/>
    <property type="match status" value="1"/>
</dbReference>
<dbReference type="KEGG" id="tsn:W908_00510"/>
<protein>
    <submittedName>
        <fullName evidence="2">Short-chain dehydrogenase</fullName>
    </submittedName>
</protein>
<dbReference type="InterPro" id="IPR002347">
    <property type="entry name" value="SDR_fam"/>
</dbReference>
<reference evidence="2 3" key="1">
    <citation type="journal article" date="2015" name="Genome Announc.">
        <title>Genome Sequence of 'Candidatus Thioglobus singularis' Strain PS1, a Mixotroph from the SUP05 Clade of Marine Gammaproteobacteria.</title>
        <authorList>
            <person name="Marshall K.T."/>
            <person name="Morris R.M."/>
        </authorList>
    </citation>
    <scope>NUCLEOTIDE SEQUENCE [LARGE SCALE GENOMIC DNA]</scope>
    <source>
        <strain evidence="2 3">PS1</strain>
    </source>
</reference>
<organism evidence="2 3">
    <name type="scientific">Candidatus Pseudothioglobus singularis PS1</name>
    <dbReference type="NCBI Taxonomy" id="1125411"/>
    <lineage>
        <taxon>Bacteria</taxon>
        <taxon>Pseudomonadati</taxon>
        <taxon>Pseudomonadota</taxon>
        <taxon>Gammaproteobacteria</taxon>
        <taxon>Candidatus Pseudothioglobaceae</taxon>
        <taxon>Candidatus Pseudothioglobus</taxon>
    </lineage>
</organism>
<dbReference type="OrthoDB" id="6861885at2"/>
<proteinExistence type="inferred from homology"/>
<dbReference type="RefSeq" id="WP_053819512.1">
    <property type="nucleotide sequence ID" value="NZ_CP006911.1"/>
</dbReference>
<keyword evidence="3" id="KW-1185">Reference proteome</keyword>
<dbReference type="STRING" id="1125411.W908_00510"/>
<evidence type="ECO:0000313" key="3">
    <source>
        <dbReference type="Proteomes" id="UP000068905"/>
    </source>
</evidence>
<dbReference type="SUPFAM" id="SSF51735">
    <property type="entry name" value="NAD(P)-binding Rossmann-fold domains"/>
    <property type="match status" value="1"/>
</dbReference>
<sequence>MVEKRFTNKIVVVTGATQGIGLACAERLHEEGATVCAIQRGQSNLFDSFKFDLSKEQDCSKSIDVIVKKYGRIDVLVNNAGIMKESSLMDTSLEDWNQTISVNLTAPFLLSKFAMPFLIESEGCIVNIGSIEGIGANPNHAAYCSSKAGLHGLTRSIAVDHGKDGVRCNAVAPGWIDTELNEDFINSMPDSDHFRKNIGSIHPLNRTGKTEEVASLVSWLASSESSFVTGQVYTIDGGRMAKISLPNL</sequence>
<dbReference type="AlphaFoldDB" id="A0A0M4LN81"/>